<organism evidence="1 2">
    <name type="scientific">Microlunatus aurantiacus</name>
    <dbReference type="NCBI Taxonomy" id="446786"/>
    <lineage>
        <taxon>Bacteria</taxon>
        <taxon>Bacillati</taxon>
        <taxon>Actinomycetota</taxon>
        <taxon>Actinomycetes</taxon>
        <taxon>Propionibacteriales</taxon>
        <taxon>Propionibacteriaceae</taxon>
        <taxon>Microlunatus</taxon>
    </lineage>
</organism>
<dbReference type="Proteomes" id="UP001500051">
    <property type="component" value="Unassembled WGS sequence"/>
</dbReference>
<gene>
    <name evidence="1" type="ORF">GCM10022204_31950</name>
</gene>
<name>A0ABP7DXC1_9ACTN</name>
<evidence type="ECO:0000313" key="1">
    <source>
        <dbReference type="EMBL" id="GAA3710933.1"/>
    </source>
</evidence>
<reference evidence="2" key="1">
    <citation type="journal article" date="2019" name="Int. J. Syst. Evol. Microbiol.">
        <title>The Global Catalogue of Microorganisms (GCM) 10K type strain sequencing project: providing services to taxonomists for standard genome sequencing and annotation.</title>
        <authorList>
            <consortium name="The Broad Institute Genomics Platform"/>
            <consortium name="The Broad Institute Genome Sequencing Center for Infectious Disease"/>
            <person name="Wu L."/>
            <person name="Ma J."/>
        </authorList>
    </citation>
    <scope>NUCLEOTIDE SEQUENCE [LARGE SCALE GENOMIC DNA]</scope>
    <source>
        <strain evidence="2">JCM 16548</strain>
    </source>
</reference>
<keyword evidence="2" id="KW-1185">Reference proteome</keyword>
<proteinExistence type="predicted"/>
<comment type="caution">
    <text evidence="1">The sequence shown here is derived from an EMBL/GenBank/DDBJ whole genome shotgun (WGS) entry which is preliminary data.</text>
</comment>
<sequence length="142" mass="15470">MGDDMSEPLEVLRAAQHVVVQDFPDRDVPDSLLRAGLTVTVYGGPEPADVSTHERVDGAVVERERGRRPDRADLLYVYRPFAEIDGILAEGGRLGVQTIWRQPEVALTDADGEAWRERVEAAGFAYVEGPIADVAAEVAGSR</sequence>
<dbReference type="EMBL" id="BAAAYX010000013">
    <property type="protein sequence ID" value="GAA3710933.1"/>
    <property type="molecule type" value="Genomic_DNA"/>
</dbReference>
<accession>A0ABP7DXC1</accession>
<protein>
    <submittedName>
        <fullName evidence="1">Uncharacterized protein</fullName>
    </submittedName>
</protein>
<evidence type="ECO:0000313" key="2">
    <source>
        <dbReference type="Proteomes" id="UP001500051"/>
    </source>
</evidence>